<dbReference type="CDD" id="cd18095">
    <property type="entry name" value="SpoU-like_rRNA-MTase"/>
    <property type="match status" value="1"/>
</dbReference>
<name>A0A4Y8LE71_9BACL</name>
<dbReference type="GO" id="GO:0032259">
    <property type="term" value="P:methylation"/>
    <property type="evidence" value="ECO:0007669"/>
    <property type="project" value="UniProtKB-KW"/>
</dbReference>
<dbReference type="GO" id="GO:0005737">
    <property type="term" value="C:cytoplasm"/>
    <property type="evidence" value="ECO:0007669"/>
    <property type="project" value="UniProtKB-ARBA"/>
</dbReference>
<comment type="similarity">
    <text evidence="1">Belongs to the class IV-like SAM-binding methyltransferase superfamily. RNA methyltransferase TrmH family.</text>
</comment>
<dbReference type="RefSeq" id="WP_134381590.1">
    <property type="nucleotide sequence ID" value="NZ_SORX01000005.1"/>
</dbReference>
<dbReference type="Proteomes" id="UP000297776">
    <property type="component" value="Unassembled WGS sequence"/>
</dbReference>
<dbReference type="InterPro" id="IPR029028">
    <property type="entry name" value="Alpha/beta_knot_MTases"/>
</dbReference>
<dbReference type="GO" id="GO:0008173">
    <property type="term" value="F:RNA methyltransferase activity"/>
    <property type="evidence" value="ECO:0007669"/>
    <property type="project" value="InterPro"/>
</dbReference>
<dbReference type="AlphaFoldDB" id="A0A4Y8LE71"/>
<gene>
    <name evidence="5" type="ORF">E2626_09870</name>
</gene>
<dbReference type="OrthoDB" id="9794400at2"/>
<dbReference type="Gene3D" id="3.40.1280.10">
    <property type="match status" value="1"/>
</dbReference>
<evidence type="ECO:0000256" key="2">
    <source>
        <dbReference type="ARBA" id="ARBA00022603"/>
    </source>
</evidence>
<dbReference type="InterPro" id="IPR051259">
    <property type="entry name" value="rRNA_Methyltransferase"/>
</dbReference>
<dbReference type="EMBL" id="SORX01000005">
    <property type="protein sequence ID" value="TFE00965.1"/>
    <property type="molecule type" value="Genomic_DNA"/>
</dbReference>
<accession>A0A4Y8LE71</accession>
<proteinExistence type="inferred from homology"/>
<dbReference type="InterPro" id="IPR029064">
    <property type="entry name" value="Ribosomal_eL30-like_sf"/>
</dbReference>
<evidence type="ECO:0000256" key="1">
    <source>
        <dbReference type="ARBA" id="ARBA00007228"/>
    </source>
</evidence>
<comment type="caution">
    <text evidence="5">The sequence shown here is derived from an EMBL/GenBank/DDBJ whole genome shotgun (WGS) entry which is preliminary data.</text>
</comment>
<evidence type="ECO:0000256" key="3">
    <source>
        <dbReference type="ARBA" id="ARBA00022679"/>
    </source>
</evidence>
<protein>
    <submittedName>
        <fullName evidence="5">RNA methyltransferase</fullName>
    </submittedName>
</protein>
<dbReference type="PANTHER" id="PTHR43191:SF2">
    <property type="entry name" value="RRNA METHYLTRANSFERASE 3, MITOCHONDRIAL"/>
    <property type="match status" value="1"/>
</dbReference>
<evidence type="ECO:0000313" key="6">
    <source>
        <dbReference type="Proteomes" id="UP000297776"/>
    </source>
</evidence>
<organism evidence="5 6">
    <name type="scientific">Jeotgalibacillus salarius</name>
    <dbReference type="NCBI Taxonomy" id="546023"/>
    <lineage>
        <taxon>Bacteria</taxon>
        <taxon>Bacillati</taxon>
        <taxon>Bacillota</taxon>
        <taxon>Bacilli</taxon>
        <taxon>Bacillales</taxon>
        <taxon>Caryophanaceae</taxon>
        <taxon>Jeotgalibacillus</taxon>
    </lineage>
</organism>
<dbReference type="SUPFAM" id="SSF75217">
    <property type="entry name" value="alpha/beta knot"/>
    <property type="match status" value="1"/>
</dbReference>
<evidence type="ECO:0000313" key="5">
    <source>
        <dbReference type="EMBL" id="TFE00965.1"/>
    </source>
</evidence>
<dbReference type="SMART" id="SM00967">
    <property type="entry name" value="SpoU_sub_bind"/>
    <property type="match status" value="1"/>
</dbReference>
<dbReference type="GO" id="GO:0006396">
    <property type="term" value="P:RNA processing"/>
    <property type="evidence" value="ECO:0007669"/>
    <property type="project" value="InterPro"/>
</dbReference>
<dbReference type="Pfam" id="PF22435">
    <property type="entry name" value="MRM3-like_sub_bind"/>
    <property type="match status" value="1"/>
</dbReference>
<keyword evidence="6" id="KW-1185">Reference proteome</keyword>
<dbReference type="Gene3D" id="3.30.1330.30">
    <property type="match status" value="1"/>
</dbReference>
<evidence type="ECO:0000259" key="4">
    <source>
        <dbReference type="SMART" id="SM00967"/>
    </source>
</evidence>
<dbReference type="InterPro" id="IPR029026">
    <property type="entry name" value="tRNA_m1G_MTases_N"/>
</dbReference>
<dbReference type="InterPro" id="IPR013123">
    <property type="entry name" value="SpoU_subst-bd"/>
</dbReference>
<keyword evidence="3 5" id="KW-0808">Transferase</keyword>
<dbReference type="SUPFAM" id="SSF55315">
    <property type="entry name" value="L30e-like"/>
    <property type="match status" value="1"/>
</dbReference>
<dbReference type="InterPro" id="IPR053888">
    <property type="entry name" value="MRM3-like_sub_bind"/>
</dbReference>
<dbReference type="GO" id="GO:0003723">
    <property type="term" value="F:RNA binding"/>
    <property type="evidence" value="ECO:0007669"/>
    <property type="project" value="InterPro"/>
</dbReference>
<keyword evidence="2 5" id="KW-0489">Methyltransferase</keyword>
<dbReference type="PANTHER" id="PTHR43191">
    <property type="entry name" value="RRNA METHYLTRANSFERASE 3"/>
    <property type="match status" value="1"/>
</dbReference>
<dbReference type="InterPro" id="IPR001537">
    <property type="entry name" value="SpoU_MeTrfase"/>
</dbReference>
<reference evidence="5 6" key="1">
    <citation type="submission" date="2019-03" db="EMBL/GenBank/DDBJ databases">
        <authorList>
            <person name="Yang Y."/>
        </authorList>
    </citation>
    <scope>NUCLEOTIDE SEQUENCE [LARGE SCALE GENOMIC DNA]</scope>
    <source>
        <strain evidence="5 6">ASL-1</strain>
    </source>
</reference>
<dbReference type="Pfam" id="PF00588">
    <property type="entry name" value="SpoU_methylase"/>
    <property type="match status" value="1"/>
</dbReference>
<feature type="domain" description="RNA 2-O ribose methyltransferase substrate binding" evidence="4">
    <location>
        <begin position="31"/>
        <end position="97"/>
    </location>
</feature>
<sequence>MYVIQSLQNTKVKEWKKLTTKKGRDKTGMFIAEGWHLTEEAVKAEAAVEVIVKEGVALPSYLDSADIHFVTEEIALALAETEHTQGVFAVCKQSEADVENLDLSNILLLDAIQDPGNIGTMIRTADAVGMDAVILGKGTADPYNAKVLRSAQGSHYHLPIIKQDLLSAIETCKRKGIPVYGTSLQNAEPYSKTSSQKKFALIMGNEGAGMDEDLLNQTDHNLYIPIYGKSESLNVAIAAGILLYHLKSE</sequence>